<dbReference type="Pfam" id="PF02738">
    <property type="entry name" value="MoCoBD_1"/>
    <property type="match status" value="1"/>
</dbReference>
<dbReference type="InterPro" id="IPR012675">
    <property type="entry name" value="Beta-grasp_dom_sf"/>
</dbReference>
<dbReference type="SUPFAM" id="SSF56003">
    <property type="entry name" value="Molybdenum cofactor-binding domain"/>
    <property type="match status" value="1"/>
</dbReference>
<comment type="similarity">
    <text evidence="1">Belongs to the xanthine dehydrogenase family.</text>
</comment>
<dbReference type="InterPro" id="IPR046867">
    <property type="entry name" value="AldOxase/xan_DH_MoCoBD2"/>
</dbReference>
<dbReference type="GO" id="GO:0051537">
    <property type="term" value="F:2 iron, 2 sulfur cluster binding"/>
    <property type="evidence" value="ECO:0007669"/>
    <property type="project" value="InterPro"/>
</dbReference>
<dbReference type="RefSeq" id="WP_136427344.1">
    <property type="nucleotide sequence ID" value="NZ_SSSM01000004.1"/>
</dbReference>
<evidence type="ECO:0000256" key="3">
    <source>
        <dbReference type="ARBA" id="ARBA00022723"/>
    </source>
</evidence>
<gene>
    <name evidence="8" type="ORF">E6C64_09970</name>
</gene>
<dbReference type="PROSITE" id="PS00197">
    <property type="entry name" value="2FE2S_FER_1"/>
    <property type="match status" value="1"/>
</dbReference>
<accession>A0A4S4FKH6</accession>
<keyword evidence="4" id="KW-0560">Oxidoreductase</keyword>
<dbReference type="AlphaFoldDB" id="A0A4S4FKH6"/>
<dbReference type="InterPro" id="IPR036010">
    <property type="entry name" value="2Fe-2S_ferredoxin-like_sf"/>
</dbReference>
<dbReference type="Gene3D" id="1.10.150.120">
    <property type="entry name" value="[2Fe-2S]-binding domain"/>
    <property type="match status" value="1"/>
</dbReference>
<dbReference type="PANTHER" id="PTHR11908:SF132">
    <property type="entry name" value="ALDEHYDE OXIDASE 1-RELATED"/>
    <property type="match status" value="1"/>
</dbReference>
<dbReference type="InterPro" id="IPR006058">
    <property type="entry name" value="2Fe2S_fd_BS"/>
</dbReference>
<dbReference type="InterPro" id="IPR001041">
    <property type="entry name" value="2Fe-2S_ferredoxin-type"/>
</dbReference>
<dbReference type="Pfam" id="PF01315">
    <property type="entry name" value="Ald_Xan_dh_C"/>
    <property type="match status" value="1"/>
</dbReference>
<dbReference type="Pfam" id="PF00111">
    <property type="entry name" value="Fer2"/>
    <property type="match status" value="1"/>
</dbReference>
<keyword evidence="3" id="KW-0479">Metal-binding</keyword>
<dbReference type="Pfam" id="PF20256">
    <property type="entry name" value="MoCoBD_2"/>
    <property type="match status" value="1"/>
</dbReference>
<dbReference type="InterPro" id="IPR008274">
    <property type="entry name" value="AldOxase/xan_DH_MoCoBD1"/>
</dbReference>
<evidence type="ECO:0000313" key="9">
    <source>
        <dbReference type="Proteomes" id="UP000309133"/>
    </source>
</evidence>
<keyword evidence="5" id="KW-0408">Iron</keyword>
<evidence type="ECO:0000256" key="4">
    <source>
        <dbReference type="ARBA" id="ARBA00023002"/>
    </source>
</evidence>
<dbReference type="Gene3D" id="3.30.365.10">
    <property type="entry name" value="Aldehyde oxidase/xanthine dehydrogenase, molybdopterin binding domain"/>
    <property type="match status" value="4"/>
</dbReference>
<dbReference type="InterPro" id="IPR036884">
    <property type="entry name" value="2Fe-2S-bd_dom_sf"/>
</dbReference>
<dbReference type="InterPro" id="IPR000674">
    <property type="entry name" value="Ald_Oxase/Xan_DH_a/b"/>
</dbReference>
<proteinExistence type="inferred from homology"/>
<evidence type="ECO:0000256" key="5">
    <source>
        <dbReference type="ARBA" id="ARBA00023004"/>
    </source>
</evidence>
<dbReference type="InterPro" id="IPR002888">
    <property type="entry name" value="2Fe-2S-bd"/>
</dbReference>
<name>A0A4S4FKH6_9MICO</name>
<dbReference type="Gene3D" id="3.90.1170.50">
    <property type="entry name" value="Aldehyde oxidase/xanthine dehydrogenase, a/b hammerhead"/>
    <property type="match status" value="1"/>
</dbReference>
<feature type="domain" description="2Fe-2S ferredoxin-type" evidence="7">
    <location>
        <begin position="1"/>
        <end position="74"/>
    </location>
</feature>
<dbReference type="Pfam" id="PF01799">
    <property type="entry name" value="Fer2_2"/>
    <property type="match status" value="1"/>
</dbReference>
<dbReference type="CDD" id="cd00207">
    <property type="entry name" value="fer2"/>
    <property type="match status" value="1"/>
</dbReference>
<evidence type="ECO:0000259" key="7">
    <source>
        <dbReference type="PROSITE" id="PS51085"/>
    </source>
</evidence>
<dbReference type="OrthoDB" id="9758509at2"/>
<feature type="compositionally biased region" description="Basic and acidic residues" evidence="6">
    <location>
        <begin position="159"/>
        <end position="175"/>
    </location>
</feature>
<dbReference type="SUPFAM" id="SSF54665">
    <property type="entry name" value="CO dehydrogenase molybdoprotein N-domain-like"/>
    <property type="match status" value="1"/>
</dbReference>
<evidence type="ECO:0000256" key="6">
    <source>
        <dbReference type="SAM" id="MobiDB-lite"/>
    </source>
</evidence>
<keyword evidence="9" id="KW-1185">Reference proteome</keyword>
<dbReference type="GO" id="GO:0016491">
    <property type="term" value="F:oxidoreductase activity"/>
    <property type="evidence" value="ECO:0007669"/>
    <property type="project" value="UniProtKB-KW"/>
</dbReference>
<evidence type="ECO:0000256" key="1">
    <source>
        <dbReference type="ARBA" id="ARBA00006849"/>
    </source>
</evidence>
<dbReference type="InterPro" id="IPR037165">
    <property type="entry name" value="AldOxase/xan_DH_Mopterin-bd_sf"/>
</dbReference>
<organism evidence="8 9">
    <name type="scientific">Naasia lichenicola</name>
    <dbReference type="NCBI Taxonomy" id="2565933"/>
    <lineage>
        <taxon>Bacteria</taxon>
        <taxon>Bacillati</taxon>
        <taxon>Actinomycetota</taxon>
        <taxon>Actinomycetes</taxon>
        <taxon>Micrococcales</taxon>
        <taxon>Microbacteriaceae</taxon>
        <taxon>Naasia</taxon>
    </lineage>
</organism>
<dbReference type="Proteomes" id="UP000309133">
    <property type="component" value="Unassembled WGS sequence"/>
</dbReference>
<dbReference type="SUPFAM" id="SSF47741">
    <property type="entry name" value="CO dehydrogenase ISP C-domain like"/>
    <property type="match status" value="1"/>
</dbReference>
<reference evidence="8 9" key="1">
    <citation type="submission" date="2019-04" db="EMBL/GenBank/DDBJ databases">
        <authorList>
            <person name="Jiang L."/>
        </authorList>
    </citation>
    <scope>NUCLEOTIDE SEQUENCE [LARGE SCALE GENOMIC DNA]</scope>
    <source>
        <strain evidence="8 9">YIM 131853</strain>
    </source>
</reference>
<dbReference type="PANTHER" id="PTHR11908">
    <property type="entry name" value="XANTHINE DEHYDROGENASE"/>
    <property type="match status" value="1"/>
</dbReference>
<dbReference type="PROSITE" id="PS51085">
    <property type="entry name" value="2FE2S_FER_2"/>
    <property type="match status" value="1"/>
</dbReference>
<dbReference type="Gene3D" id="3.10.20.30">
    <property type="match status" value="1"/>
</dbReference>
<dbReference type="GO" id="GO:0005506">
    <property type="term" value="F:iron ion binding"/>
    <property type="evidence" value="ECO:0007669"/>
    <property type="project" value="InterPro"/>
</dbReference>
<dbReference type="InterPro" id="IPR036856">
    <property type="entry name" value="Ald_Oxase/Xan_DH_a/b_sf"/>
</dbReference>
<dbReference type="InterPro" id="IPR016208">
    <property type="entry name" value="Ald_Oxase/xanthine_DH-like"/>
</dbReference>
<dbReference type="SMART" id="SM01008">
    <property type="entry name" value="Ald_Xan_dh_C"/>
    <property type="match status" value="1"/>
</dbReference>
<protein>
    <submittedName>
        <fullName evidence="8">2Fe-2S iron-sulfur cluster binding domain-containing protein</fullName>
    </submittedName>
</protein>
<feature type="region of interest" description="Disordered" evidence="6">
    <location>
        <begin position="143"/>
        <end position="190"/>
    </location>
</feature>
<evidence type="ECO:0000313" key="8">
    <source>
        <dbReference type="EMBL" id="THG30933.1"/>
    </source>
</evidence>
<dbReference type="EMBL" id="SSSM01000004">
    <property type="protein sequence ID" value="THG30933.1"/>
    <property type="molecule type" value="Genomic_DNA"/>
</dbReference>
<evidence type="ECO:0000256" key="2">
    <source>
        <dbReference type="ARBA" id="ARBA00022505"/>
    </source>
</evidence>
<dbReference type="SUPFAM" id="SSF54292">
    <property type="entry name" value="2Fe-2S ferredoxin-like"/>
    <property type="match status" value="1"/>
</dbReference>
<comment type="caution">
    <text evidence="8">The sequence shown here is derived from an EMBL/GenBank/DDBJ whole genome shotgun (WGS) entry which is preliminary data.</text>
</comment>
<keyword evidence="2" id="KW-0500">Molybdenum</keyword>
<sequence>MRFTVNGAPVEAEPRAGQALRTLLRETGHTEVKKGCDAGDCGACAVILDGEPIHSCIYPAQRMDGREVTTVLGLGTPDDLHPMQEAFVEHFGFQCGFCTAGMIVTASTLDEESLDDLPRLMKGNLCRCTGYRSVTESIAAGVSESARPGRAVNLGSTGLDDRPSPVHSPVHEPETSGHAPAEPTAGRSIHPPAAKRVVTGSEPYTFDEPVDGALTLRVLGSPHAHARILSIDTSAAEALDGVELVLTAADVPKTLYSTARHEHRGDDPDDTLMLDTIARFRGQRVAAVVARTAAIAEEACRLIEIDWEILPAVFDPEEARAPGAPLIHPDRTPADRVDHADRNVIAAMHEGFGDIESALRDSAVTVSGSWQTQRISHAQLETHGSVGWVDETGRLVIRTSSQVPFLVRDELCHLFGLEQSAMRVFTARVGGGFGGKQEIFSEDLVALAVLRLGRPVAYELSRNDEFVRTSVRHPMRVTVDLGADARGRLTAMKVDVLSDTGAYGNHSRGVMFHGCAESMSLYNSPVKRVDAEAVYTNNVPSGAFRGYGLGQVILGVESAMDELAIRLGIDPFELRRINAVTPSDPVLAGHGHAEADVVWGSYGLDQCLDLAQDALRRGNGVEAPAGDHWKVGEGMAAAMIATMAPRGHISRVHVTLRPDGMYDVGVGTSEFGNGTTTVHAQLSSTALGTTTDRIRIRQSDTDAAAYDTGAFASAGTTVAGKALYSASLALRGVILEAAVAISGAALDECELGPSGVVADNRLIGFPELIAAVPAPHRSGDGVTAAGSEFGDVRSLAFNVQAFRVAVNVLTGQVRILQSVQSADAGTVLNPEQCRGQVEGGVAQGIGGALYEEVMLDGEGGILNPVFRTYRVPQMADIPVTEVYFAETSDDLGPLGAKSMSESPYNPVAPALGNAIRRAIGVRPYEQPFSRDRIWRLLNP</sequence>